<keyword evidence="9" id="KW-0883">Thioether bond</keyword>
<dbReference type="InterPro" id="IPR011051">
    <property type="entry name" value="RmlC_Cupin_sf"/>
</dbReference>
<dbReference type="GO" id="GO:0017172">
    <property type="term" value="F:cysteine dioxygenase activity"/>
    <property type="evidence" value="ECO:0007669"/>
    <property type="project" value="UniProtKB-EC"/>
</dbReference>
<evidence type="ECO:0000256" key="9">
    <source>
        <dbReference type="ARBA" id="ARBA00022784"/>
    </source>
</evidence>
<evidence type="ECO:0000256" key="17">
    <source>
        <dbReference type="SAM" id="MobiDB-lite"/>
    </source>
</evidence>
<evidence type="ECO:0000256" key="4">
    <source>
        <dbReference type="ARBA" id="ARBA00006622"/>
    </source>
</evidence>
<dbReference type="SMART" id="SM00910">
    <property type="entry name" value="HIRAN"/>
    <property type="match status" value="1"/>
</dbReference>
<dbReference type="GO" id="GO:0005506">
    <property type="term" value="F:iron ion binding"/>
    <property type="evidence" value="ECO:0007669"/>
    <property type="project" value="InterPro"/>
</dbReference>
<keyword evidence="14" id="KW-0539">Nucleus</keyword>
<dbReference type="InterPro" id="IPR038718">
    <property type="entry name" value="SNF2-like_sf"/>
</dbReference>
<dbReference type="InterPro" id="IPR050628">
    <property type="entry name" value="SNF2_RAD54_helicase_TF"/>
</dbReference>
<evidence type="ECO:0000259" key="18">
    <source>
        <dbReference type="PROSITE" id="PS51192"/>
    </source>
</evidence>
<keyword evidence="11" id="KW-0862">Zinc</keyword>
<dbReference type="SMART" id="SM00487">
    <property type="entry name" value="DEXDc"/>
    <property type="match status" value="1"/>
</dbReference>
<dbReference type="Proteomes" id="UP000002499">
    <property type="component" value="Unassembled WGS sequence"/>
</dbReference>
<dbReference type="InterPro" id="IPR014905">
    <property type="entry name" value="HIRAN"/>
</dbReference>
<dbReference type="FunFam" id="2.60.120.10:FF:000189">
    <property type="entry name" value="Cysteine dioxygenase"/>
    <property type="match status" value="1"/>
</dbReference>
<dbReference type="Pfam" id="PF08797">
    <property type="entry name" value="HIRAN"/>
    <property type="match status" value="1"/>
</dbReference>
<comment type="cofactor">
    <cofactor evidence="2">
        <name>Fe cation</name>
        <dbReference type="ChEBI" id="CHEBI:24875"/>
    </cofactor>
</comment>
<reference evidence="20 21" key="1">
    <citation type="journal article" date="2011" name="PLoS Genet.">
        <title>Genome sequencing and comparative transcriptomics of the model entomopathogenic fungi Metarhizium anisopliae and M. acridum.</title>
        <authorList>
            <person name="Gao Q."/>
            <person name="Jin K."/>
            <person name="Ying S.H."/>
            <person name="Zhang Y."/>
            <person name="Xiao G."/>
            <person name="Shang Y."/>
            <person name="Duan Z."/>
            <person name="Hu X."/>
            <person name="Xie X.Q."/>
            <person name="Zhou G."/>
            <person name="Peng G."/>
            <person name="Luo Z."/>
            <person name="Huang W."/>
            <person name="Wang B."/>
            <person name="Fang W."/>
            <person name="Wang S."/>
            <person name="Zhong Y."/>
            <person name="Ma L.J."/>
            <person name="St Leger R.J."/>
            <person name="Zhao G.P."/>
            <person name="Pei Y."/>
            <person name="Feng M.G."/>
            <person name="Xia Y."/>
            <person name="Wang C."/>
        </authorList>
    </citation>
    <scope>NUCLEOTIDE SEQUENCE [LARGE SCALE GENOMIC DNA]</scope>
    <source>
        <strain evidence="20 21">CQMa 102</strain>
    </source>
</reference>
<evidence type="ECO:0000256" key="12">
    <source>
        <dbReference type="ARBA" id="ARBA00022840"/>
    </source>
</evidence>
<feature type="region of interest" description="Disordered" evidence="17">
    <location>
        <begin position="227"/>
        <end position="249"/>
    </location>
</feature>
<evidence type="ECO:0000313" key="20">
    <source>
        <dbReference type="EMBL" id="EFY87564.1"/>
    </source>
</evidence>
<dbReference type="HOGENOM" id="CLU_000315_2_5_1"/>
<keyword evidence="8" id="KW-0863">Zinc-finger</keyword>
<dbReference type="InterPro" id="IPR049730">
    <property type="entry name" value="SNF2/RAD54-like_C"/>
</dbReference>
<dbReference type="CDD" id="cd10548">
    <property type="entry name" value="cupin_CDO"/>
    <property type="match status" value="1"/>
</dbReference>
<dbReference type="InterPro" id="IPR010300">
    <property type="entry name" value="CDO_1"/>
</dbReference>
<dbReference type="InterPro" id="IPR014710">
    <property type="entry name" value="RmlC-like_jellyroll"/>
</dbReference>
<evidence type="ECO:0000256" key="10">
    <source>
        <dbReference type="ARBA" id="ARBA00022801"/>
    </source>
</evidence>
<evidence type="ECO:0000256" key="2">
    <source>
        <dbReference type="ARBA" id="ARBA00001962"/>
    </source>
</evidence>
<dbReference type="GO" id="GO:0008094">
    <property type="term" value="F:ATP-dependent activity, acting on DNA"/>
    <property type="evidence" value="ECO:0007669"/>
    <property type="project" value="TreeGrafter"/>
</dbReference>
<evidence type="ECO:0000256" key="5">
    <source>
        <dbReference type="ARBA" id="ARBA00013133"/>
    </source>
</evidence>
<dbReference type="Pfam" id="PF05995">
    <property type="entry name" value="CDO_I"/>
    <property type="match status" value="1"/>
</dbReference>
<keyword evidence="13" id="KW-0223">Dioxygenase</keyword>
<dbReference type="eggNOG" id="KOG4064">
    <property type="taxonomic scope" value="Eukaryota"/>
</dbReference>
<accession>E9E960</accession>
<keyword evidence="10" id="KW-0378">Hydrolase</keyword>
<keyword evidence="12" id="KW-0067">ATP-binding</keyword>
<evidence type="ECO:0000256" key="8">
    <source>
        <dbReference type="ARBA" id="ARBA00022771"/>
    </source>
</evidence>
<dbReference type="EMBL" id="GL698525">
    <property type="protein sequence ID" value="EFY87564.1"/>
    <property type="molecule type" value="Genomic_DNA"/>
</dbReference>
<dbReference type="Gene3D" id="3.30.70.2330">
    <property type="match status" value="1"/>
</dbReference>
<keyword evidence="13" id="KW-0560">Oxidoreductase</keyword>
<keyword evidence="21" id="KW-1185">Reference proteome</keyword>
<dbReference type="AlphaFoldDB" id="E9E960"/>
<dbReference type="Pfam" id="PF00271">
    <property type="entry name" value="Helicase_C"/>
    <property type="match status" value="1"/>
</dbReference>
<dbReference type="Pfam" id="PF00176">
    <property type="entry name" value="SNF2-rel_dom"/>
    <property type="match status" value="1"/>
</dbReference>
<dbReference type="Gene3D" id="3.40.50.10810">
    <property type="entry name" value="Tandem AAA-ATPase domain"/>
    <property type="match status" value="1"/>
</dbReference>
<dbReference type="PROSITE" id="PS51194">
    <property type="entry name" value="HELICASE_CTER"/>
    <property type="match status" value="1"/>
</dbReference>
<comment type="subcellular location">
    <subcellularLocation>
        <location evidence="3">Nucleus</location>
    </subcellularLocation>
</comment>
<dbReference type="InterPro" id="IPR014001">
    <property type="entry name" value="Helicase_ATP-bd"/>
</dbReference>
<dbReference type="SUPFAM" id="SSF51182">
    <property type="entry name" value="RmlC-like cupins"/>
    <property type="match status" value="1"/>
</dbReference>
<evidence type="ECO:0000256" key="1">
    <source>
        <dbReference type="ARBA" id="ARBA00000629"/>
    </source>
</evidence>
<evidence type="ECO:0000256" key="15">
    <source>
        <dbReference type="ARBA" id="ARBA00070673"/>
    </source>
</evidence>
<keyword evidence="6 16" id="KW-0479">Metal-binding</keyword>
<dbReference type="GO" id="GO:0005634">
    <property type="term" value="C:nucleus"/>
    <property type="evidence" value="ECO:0007669"/>
    <property type="project" value="UniProtKB-SubCell"/>
</dbReference>
<dbReference type="InterPro" id="IPR000330">
    <property type="entry name" value="SNF2_N"/>
</dbReference>
<dbReference type="SMART" id="SM00490">
    <property type="entry name" value="HELICc"/>
    <property type="match status" value="1"/>
</dbReference>
<evidence type="ECO:0000259" key="19">
    <source>
        <dbReference type="PROSITE" id="PS51194"/>
    </source>
</evidence>
<gene>
    <name evidence="20" type="ORF">MAC_06408</name>
</gene>
<evidence type="ECO:0000256" key="16">
    <source>
        <dbReference type="PIRSR" id="PIRSR610300-51"/>
    </source>
</evidence>
<dbReference type="STRING" id="655827.E9E960"/>
<protein>
    <recommendedName>
        <fullName evidence="15">Cysteine dioxygenase</fullName>
        <ecNumber evidence="5">1.13.11.20</ecNumber>
    </recommendedName>
</protein>
<dbReference type="EC" id="1.13.11.20" evidence="5"/>
<dbReference type="OrthoDB" id="448448at2759"/>
<dbReference type="SUPFAM" id="SSF52540">
    <property type="entry name" value="P-loop containing nucleoside triphosphate hydrolases"/>
    <property type="match status" value="2"/>
</dbReference>
<sequence length="1030" mass="114157">MAIDVISRALSINSKSAATFPQVDKFEELVLAMKKVLGPSSGLTSDDVDVGSLTDLMINYDSNPMEWSKYAYGDASRGYTRNLVDEGNGKSNLLVLVWSPGKGSPIHDHGNAHCLMKILRGSLTETRYAFPEDGDEQGPMQVISEKTYKENGVTYMADELGLHRVSNRGSDFAVSLHSKEGCHIFDEKTGKSSHVPGCHYYSAYGRLIKNTATMPGPRKRGLNVVDLTGDDSGRQAKRQSAAPVPSSTGVGGTFVYNTLSNGAGNLPGPGSQNGRSSLSSTQPLTTSQMADYEREVLNLTQDDEGPARELYGTFETKIVGIQYYRGHASTGEAVLCRREPENQYDRNAIRIDNVMYQQIGHLPRKVVEKIAPYLDCGDILLEAQLTGPKGQYDCPVTLSFYGPSNPLERTRIEKGLKGDKLVKASQLNKTRKESEAQRAIMGLKAGRTTYGMGSAGPEEPEISLEDILKKSQSVEFRDGTDALKTFATNEEYLCNMPSCDQPAALKATLLPYQLQGLAWMTSKENPALPTKELGNQVQLWKQDNRGHYWNVATDFVSTTAPQLFSGGILADDMGLGKTLQILSLILTGGSGTTLIVAPVGVMTNWQQQIDRHVKPEYLPSVLVYHGDKRMTAKELMNFDVVITSYGKLAREKDSNVPQVLLSQSIQWKRVVLDEGHTIRNARTKVALAACAINAQSRWVLTGTPIINSVRDLQSLIKFLHITGGIEHPEIFNTRITRRLASGDASAEIMLQALMQDICLRRKKDMKFVDLKIPEKKEYLHRIAFHPEEKRKYEALLTEARGALAEYQAKAVGQKGQFQGVLERLLRLRQRNKLSEECLLEPAAEGSFDKNFDITTQSSKTEAMMQILQATLNKHGSKVVIFSQWTSFLNIVQNQLDGAGIKYSRIDGSMNTEKRDRAVQALDNDAETRVMLASLAVCSVGLNLVSADTVILSDSWWAPAIEDQAIDRVHRLGQTRKTTVWRLIVEGSVEERVLDIQKEKRDLVTKAFQEKERKGKHTKDTRMADIAKLLS</sequence>
<proteinExistence type="inferred from homology"/>
<evidence type="ECO:0000256" key="11">
    <source>
        <dbReference type="ARBA" id="ARBA00022833"/>
    </source>
</evidence>
<dbReference type="InterPro" id="IPR001650">
    <property type="entry name" value="Helicase_C-like"/>
</dbReference>
<dbReference type="eggNOG" id="KOG4439">
    <property type="taxonomic scope" value="Eukaryota"/>
</dbReference>
<dbReference type="Gene3D" id="3.40.50.300">
    <property type="entry name" value="P-loop containing nucleotide triphosphate hydrolases"/>
    <property type="match status" value="1"/>
</dbReference>
<evidence type="ECO:0000256" key="6">
    <source>
        <dbReference type="ARBA" id="ARBA00022723"/>
    </source>
</evidence>
<comment type="similarity">
    <text evidence="4">Belongs to the cysteine dioxygenase family.</text>
</comment>
<feature type="region of interest" description="Disordered" evidence="17">
    <location>
        <begin position="261"/>
        <end position="286"/>
    </location>
</feature>
<feature type="domain" description="Helicase ATP-binding" evidence="18">
    <location>
        <begin position="558"/>
        <end position="722"/>
    </location>
</feature>
<dbReference type="GO" id="GO:0005524">
    <property type="term" value="F:ATP binding"/>
    <property type="evidence" value="ECO:0007669"/>
    <property type="project" value="UniProtKB-KW"/>
</dbReference>
<feature type="binding site" evidence="16">
    <location>
        <position position="107"/>
    </location>
    <ligand>
        <name>Fe cation</name>
        <dbReference type="ChEBI" id="CHEBI:24875"/>
        <note>catalytic</note>
    </ligand>
</feature>
<dbReference type="InterPro" id="IPR027417">
    <property type="entry name" value="P-loop_NTPase"/>
</dbReference>
<dbReference type="PANTHER" id="PTHR45626:SF11">
    <property type="entry name" value="FAMILY HELICASE, PUTATIVE (AFU_ORTHOLOGUE AFUA_5G06590)-RELATED"/>
    <property type="match status" value="1"/>
</dbReference>
<feature type="compositionally biased region" description="Low complexity" evidence="17">
    <location>
        <begin position="276"/>
        <end position="286"/>
    </location>
</feature>
<dbReference type="CDD" id="cd18008">
    <property type="entry name" value="DEXDc_SHPRH-like"/>
    <property type="match status" value="1"/>
</dbReference>
<evidence type="ECO:0000313" key="21">
    <source>
        <dbReference type="Proteomes" id="UP000002499"/>
    </source>
</evidence>
<dbReference type="GO" id="GO:0008270">
    <property type="term" value="F:zinc ion binding"/>
    <property type="evidence" value="ECO:0007669"/>
    <property type="project" value="UniProtKB-KW"/>
</dbReference>
<feature type="domain" description="Helicase C-terminal" evidence="19">
    <location>
        <begin position="865"/>
        <end position="1026"/>
    </location>
</feature>
<dbReference type="InParanoid" id="E9E960"/>
<dbReference type="GO" id="GO:0003676">
    <property type="term" value="F:nucleic acid binding"/>
    <property type="evidence" value="ECO:0007669"/>
    <property type="project" value="InterPro"/>
</dbReference>
<evidence type="ECO:0000256" key="13">
    <source>
        <dbReference type="ARBA" id="ARBA00022964"/>
    </source>
</evidence>
<dbReference type="PANTHER" id="PTHR45626">
    <property type="entry name" value="TRANSCRIPTION TERMINATION FACTOR 2-RELATED"/>
    <property type="match status" value="1"/>
</dbReference>
<evidence type="ECO:0000256" key="14">
    <source>
        <dbReference type="ARBA" id="ARBA00023242"/>
    </source>
</evidence>
<dbReference type="GO" id="GO:0006281">
    <property type="term" value="P:DNA repair"/>
    <property type="evidence" value="ECO:0007669"/>
    <property type="project" value="TreeGrafter"/>
</dbReference>
<name>E9E960_METAQ</name>
<dbReference type="OMA" id="ETTVWRL"/>
<feature type="binding site" evidence="16">
    <location>
        <position position="109"/>
    </location>
    <ligand>
        <name>Fe cation</name>
        <dbReference type="ChEBI" id="CHEBI:24875"/>
        <note>catalytic</note>
    </ligand>
</feature>
<evidence type="ECO:0000256" key="3">
    <source>
        <dbReference type="ARBA" id="ARBA00004123"/>
    </source>
</evidence>
<dbReference type="CDD" id="cd18793">
    <property type="entry name" value="SF2_C_SNF"/>
    <property type="match status" value="1"/>
</dbReference>
<evidence type="ECO:0000256" key="7">
    <source>
        <dbReference type="ARBA" id="ARBA00022741"/>
    </source>
</evidence>
<comment type="catalytic activity">
    <reaction evidence="1">
        <text>L-cysteine + O2 = 3-sulfino-L-alanine + H(+)</text>
        <dbReference type="Rhea" id="RHEA:20441"/>
        <dbReference type="ChEBI" id="CHEBI:15378"/>
        <dbReference type="ChEBI" id="CHEBI:15379"/>
        <dbReference type="ChEBI" id="CHEBI:35235"/>
        <dbReference type="ChEBI" id="CHEBI:61085"/>
        <dbReference type="EC" id="1.13.11.20"/>
    </reaction>
</comment>
<keyword evidence="16" id="KW-0408">Iron</keyword>
<dbReference type="Gene3D" id="2.60.120.10">
    <property type="entry name" value="Jelly Rolls"/>
    <property type="match status" value="1"/>
</dbReference>
<keyword evidence="7" id="KW-0547">Nucleotide-binding</keyword>
<organism evidence="21">
    <name type="scientific">Metarhizium acridum (strain CQMa 102)</name>
    <dbReference type="NCBI Taxonomy" id="655827"/>
    <lineage>
        <taxon>Eukaryota</taxon>
        <taxon>Fungi</taxon>
        <taxon>Dikarya</taxon>
        <taxon>Ascomycota</taxon>
        <taxon>Pezizomycotina</taxon>
        <taxon>Sordariomycetes</taxon>
        <taxon>Hypocreomycetidae</taxon>
        <taxon>Hypocreales</taxon>
        <taxon>Clavicipitaceae</taxon>
        <taxon>Metarhizium</taxon>
    </lineage>
</organism>
<dbReference type="GO" id="GO:0016818">
    <property type="term" value="F:hydrolase activity, acting on acid anhydrides, in phosphorus-containing anhydrides"/>
    <property type="evidence" value="ECO:0007669"/>
    <property type="project" value="InterPro"/>
</dbReference>
<feature type="binding site" evidence="16">
    <location>
        <position position="163"/>
    </location>
    <ligand>
        <name>Fe cation</name>
        <dbReference type="ChEBI" id="CHEBI:24875"/>
        <note>catalytic</note>
    </ligand>
</feature>
<dbReference type="PROSITE" id="PS51192">
    <property type="entry name" value="HELICASE_ATP_BIND_1"/>
    <property type="match status" value="1"/>
</dbReference>